<keyword evidence="6 7" id="KW-0326">Glycosidase</keyword>
<proteinExistence type="inferred from homology"/>
<dbReference type="Pfam" id="PF00728">
    <property type="entry name" value="Glyco_hydro_20"/>
    <property type="match status" value="1"/>
</dbReference>
<dbReference type="InParanoid" id="A0A5J5EQM3"/>
<dbReference type="FunFam" id="3.20.20.80:FF:000063">
    <property type="entry name" value="Beta-hexosaminidase"/>
    <property type="match status" value="1"/>
</dbReference>
<protein>
    <recommendedName>
        <fullName evidence="7">Beta-hexosaminidase</fullName>
        <ecNumber evidence="7">3.2.1.52</ecNumber>
    </recommendedName>
</protein>
<accession>A0A5J5EQM3</accession>
<comment type="similarity">
    <text evidence="2 7">Belongs to the glycosyl hydrolase 20 family.</text>
</comment>
<feature type="domain" description="Beta-hexosaminidase eukaryotic type N-terminal" evidence="11">
    <location>
        <begin position="21"/>
        <end position="148"/>
    </location>
</feature>
<dbReference type="Proteomes" id="UP000326924">
    <property type="component" value="Unassembled WGS sequence"/>
</dbReference>
<name>A0A5J5EQM3_9PEZI</name>
<evidence type="ECO:0000256" key="5">
    <source>
        <dbReference type="ARBA" id="ARBA00023180"/>
    </source>
</evidence>
<dbReference type="Gene3D" id="3.30.379.10">
    <property type="entry name" value="Chitobiase/beta-hexosaminidase domain 2-like"/>
    <property type="match status" value="1"/>
</dbReference>
<dbReference type="Pfam" id="PF14845">
    <property type="entry name" value="Glycohydro_20b2"/>
    <property type="match status" value="1"/>
</dbReference>
<dbReference type="GO" id="GO:0016231">
    <property type="term" value="F:beta-N-acetylglucosaminidase activity"/>
    <property type="evidence" value="ECO:0007669"/>
    <property type="project" value="TreeGrafter"/>
</dbReference>
<feature type="domain" description="Glycoside hydrolase family 20 catalytic" evidence="10">
    <location>
        <begin position="175"/>
        <end position="514"/>
    </location>
</feature>
<dbReference type="InterPro" id="IPR017853">
    <property type="entry name" value="GH"/>
</dbReference>
<gene>
    <name evidence="12" type="ORF">FN846DRAFT_899885</name>
</gene>
<evidence type="ECO:0000256" key="8">
    <source>
        <dbReference type="PIRSR" id="PIRSR001093-1"/>
    </source>
</evidence>
<dbReference type="PANTHER" id="PTHR22600:SF58">
    <property type="entry name" value="BETA-HEXOSAMINIDASE"/>
    <property type="match status" value="1"/>
</dbReference>
<dbReference type="GO" id="GO:0016020">
    <property type="term" value="C:membrane"/>
    <property type="evidence" value="ECO:0007669"/>
    <property type="project" value="TreeGrafter"/>
</dbReference>
<dbReference type="InterPro" id="IPR015883">
    <property type="entry name" value="Glyco_hydro_20_cat"/>
</dbReference>
<dbReference type="SUPFAM" id="SSF51445">
    <property type="entry name" value="(Trans)glycosidases"/>
    <property type="match status" value="1"/>
</dbReference>
<dbReference type="InterPro" id="IPR025705">
    <property type="entry name" value="Beta_hexosaminidase_sua/sub"/>
</dbReference>
<dbReference type="GO" id="GO:0005975">
    <property type="term" value="P:carbohydrate metabolic process"/>
    <property type="evidence" value="ECO:0007669"/>
    <property type="project" value="InterPro"/>
</dbReference>
<dbReference type="InterPro" id="IPR029019">
    <property type="entry name" value="HEX_eukaryotic_N"/>
</dbReference>
<comment type="caution">
    <text evidence="12">The sequence shown here is derived from an EMBL/GenBank/DDBJ whole genome shotgun (WGS) entry which is preliminary data.</text>
</comment>
<evidence type="ECO:0000256" key="7">
    <source>
        <dbReference type="PIRNR" id="PIRNR001093"/>
    </source>
</evidence>
<evidence type="ECO:0000313" key="13">
    <source>
        <dbReference type="Proteomes" id="UP000326924"/>
    </source>
</evidence>
<dbReference type="EMBL" id="VXIS01000164">
    <property type="protein sequence ID" value="KAA8899643.1"/>
    <property type="molecule type" value="Genomic_DNA"/>
</dbReference>
<comment type="catalytic activity">
    <reaction evidence="1 7">
        <text>Hydrolysis of terminal non-reducing N-acetyl-D-hexosamine residues in N-acetyl-beta-D-hexosaminides.</text>
        <dbReference type="EC" id="3.2.1.52"/>
    </reaction>
</comment>
<keyword evidence="13" id="KW-1185">Reference proteome</keyword>
<evidence type="ECO:0000256" key="6">
    <source>
        <dbReference type="ARBA" id="ARBA00023295"/>
    </source>
</evidence>
<evidence type="ECO:0000313" key="12">
    <source>
        <dbReference type="EMBL" id="KAA8899643.1"/>
    </source>
</evidence>
<sequence>MTKLSILVSSLLLASSASATLWPIPAHYEQGDKPIWLSPDVKLEFGGTTSGSKKVLDAWGRTKDALFKTNIVPWQFHPKGTQFEPTPNSGTTIKKVIISQTGKDVDAPTYENLKEAYNLTIPASSDTVYIDAETSLGVMHGLTTLQQLFYASQSKKAGGAVWGKGPVTIVDEPKFKHRGLNLDVSRQWYPKETIMKVIDTLAFNKMNRLHLHATDSQSWPLEIPAMPELSQKGAYRPDLTYTPADLQQILDFAEARGIQVIVEIDMPGHTTSIADSHPDLIVGRNIQPNWDTYAAQPPSGSLKLNNKNVESFLSKLFRDLLPRLNKHTKYFHTGGDEINANVYALDPGVGSNDKTKIQPYLQKFSNHVQSELARQKMSPFVWEEMLNDWNITLPKETIVQVWQTDEAAQKATEKGFRVIQGNYNFWYLDCGQGQWLDFGGPAFKKFYPFADYCSPRKNWRLIYSYSPTQFLTEAQAKLVLGGEVHIWSEQIDSQSIDMMLWPRGSAAAEVLWSGRTDANGNNRTFADATPRLAEMRERMVARGVRATPVTQLWCLSHPHACELNT</sequence>
<keyword evidence="3 9" id="KW-0732">Signal</keyword>
<feature type="active site" description="Proton donor" evidence="8">
    <location>
        <position position="337"/>
    </location>
</feature>
<dbReference type="Gene3D" id="3.20.20.80">
    <property type="entry name" value="Glycosidases"/>
    <property type="match status" value="1"/>
</dbReference>
<evidence type="ECO:0000259" key="11">
    <source>
        <dbReference type="Pfam" id="PF14845"/>
    </source>
</evidence>
<evidence type="ECO:0000256" key="4">
    <source>
        <dbReference type="ARBA" id="ARBA00022801"/>
    </source>
</evidence>
<dbReference type="SUPFAM" id="SSF55545">
    <property type="entry name" value="beta-N-acetylhexosaminidase-like domain"/>
    <property type="match status" value="1"/>
</dbReference>
<reference evidence="12 13" key="1">
    <citation type="submission" date="2019-09" db="EMBL/GenBank/DDBJ databases">
        <title>Draft genome of the ectomycorrhizal ascomycete Sphaerosporella brunnea.</title>
        <authorList>
            <consortium name="DOE Joint Genome Institute"/>
            <person name="Benucci G.M."/>
            <person name="Marozzi G."/>
            <person name="Antonielli L."/>
            <person name="Sanchez S."/>
            <person name="Marco P."/>
            <person name="Wang X."/>
            <person name="Falini L.B."/>
            <person name="Barry K."/>
            <person name="Haridas S."/>
            <person name="Lipzen A."/>
            <person name="Labutti K."/>
            <person name="Grigoriev I.V."/>
            <person name="Murat C."/>
            <person name="Martin F."/>
            <person name="Albertini E."/>
            <person name="Donnini D."/>
            <person name="Bonito G."/>
        </authorList>
    </citation>
    <scope>NUCLEOTIDE SEQUENCE [LARGE SCALE GENOMIC DNA]</scope>
    <source>
        <strain evidence="12 13">Sb_GMNB300</strain>
    </source>
</reference>
<evidence type="ECO:0000256" key="1">
    <source>
        <dbReference type="ARBA" id="ARBA00001231"/>
    </source>
</evidence>
<dbReference type="CDD" id="cd06562">
    <property type="entry name" value="GH20_HexA_HexB-like"/>
    <property type="match status" value="1"/>
</dbReference>
<keyword evidence="5" id="KW-0325">Glycoprotein</keyword>
<evidence type="ECO:0000256" key="3">
    <source>
        <dbReference type="ARBA" id="ARBA00022729"/>
    </source>
</evidence>
<dbReference type="PIRSF" id="PIRSF001093">
    <property type="entry name" value="B-hxosamndse_ab_euk"/>
    <property type="match status" value="1"/>
</dbReference>
<evidence type="ECO:0000256" key="2">
    <source>
        <dbReference type="ARBA" id="ARBA00006285"/>
    </source>
</evidence>
<dbReference type="AlphaFoldDB" id="A0A5J5EQM3"/>
<evidence type="ECO:0000256" key="9">
    <source>
        <dbReference type="SAM" id="SignalP"/>
    </source>
</evidence>
<dbReference type="OrthoDB" id="428480at2759"/>
<keyword evidence="4 7" id="KW-0378">Hydrolase</keyword>
<organism evidence="12 13">
    <name type="scientific">Sphaerosporella brunnea</name>
    <dbReference type="NCBI Taxonomy" id="1250544"/>
    <lineage>
        <taxon>Eukaryota</taxon>
        <taxon>Fungi</taxon>
        <taxon>Dikarya</taxon>
        <taxon>Ascomycota</taxon>
        <taxon>Pezizomycotina</taxon>
        <taxon>Pezizomycetes</taxon>
        <taxon>Pezizales</taxon>
        <taxon>Pyronemataceae</taxon>
        <taxon>Sphaerosporella</taxon>
    </lineage>
</organism>
<evidence type="ECO:0000259" key="10">
    <source>
        <dbReference type="Pfam" id="PF00728"/>
    </source>
</evidence>
<dbReference type="GO" id="GO:0030203">
    <property type="term" value="P:glycosaminoglycan metabolic process"/>
    <property type="evidence" value="ECO:0007669"/>
    <property type="project" value="TreeGrafter"/>
</dbReference>
<feature type="signal peptide" evidence="9">
    <location>
        <begin position="1"/>
        <end position="19"/>
    </location>
</feature>
<feature type="chain" id="PRO_5023874303" description="Beta-hexosaminidase" evidence="9">
    <location>
        <begin position="20"/>
        <end position="565"/>
    </location>
</feature>
<dbReference type="PRINTS" id="PR00738">
    <property type="entry name" value="GLHYDRLASE20"/>
</dbReference>
<dbReference type="InterPro" id="IPR029018">
    <property type="entry name" value="Hex-like_dom2"/>
</dbReference>
<dbReference type="PANTHER" id="PTHR22600">
    <property type="entry name" value="BETA-HEXOSAMINIDASE"/>
    <property type="match status" value="1"/>
</dbReference>
<dbReference type="EC" id="3.2.1.52" evidence="7"/>